<reference evidence="1 2" key="1">
    <citation type="journal article" date="2014" name="Genome Announc.">
        <title>Draft Genome Sequences of Two Vibrionaceae Species, Vibrio ponticus C121 and Photobacterium aphoticum C119, Isolated as Coral Reef Microbiota.</title>
        <authorList>
            <person name="Al-saari N."/>
            <person name="Meirelles P.M."/>
            <person name="Mino S."/>
            <person name="Suda W."/>
            <person name="Oshima K."/>
            <person name="Hattori M."/>
            <person name="Ohkuma M."/>
            <person name="Thompson F.L."/>
            <person name="Gomez-Gil B."/>
            <person name="Sawabe T."/>
            <person name="Sawabe T."/>
        </authorList>
    </citation>
    <scope>NUCLEOTIDE SEQUENCE [LARGE SCALE GENOMIC DNA]</scope>
    <source>
        <strain evidence="1 2">JCM 19237</strain>
    </source>
</reference>
<name>A0A090QPD2_9GAMM</name>
<dbReference type="STRING" id="754436.JCM19237_6578"/>
<evidence type="ECO:0000313" key="2">
    <source>
        <dbReference type="Proteomes" id="UP000029227"/>
    </source>
</evidence>
<dbReference type="AlphaFoldDB" id="A0A090QPD2"/>
<sequence length="85" mass="9722">MHFIDIPSSFQNQIGGDTADLGFQLKYKWDDEYYSKFDLLNDPEGRFKAQASLGADVTIDNWRILPEVSAIFKGDRTTAITTDWD</sequence>
<dbReference type="eggNOG" id="COG3713">
    <property type="taxonomic scope" value="Bacteria"/>
</dbReference>
<protein>
    <submittedName>
        <fullName evidence="1">Uncharacterized protein</fullName>
    </submittedName>
</protein>
<organism evidence="1 2">
    <name type="scientific">Photobacterium aphoticum</name>
    <dbReference type="NCBI Taxonomy" id="754436"/>
    <lineage>
        <taxon>Bacteria</taxon>
        <taxon>Pseudomonadati</taxon>
        <taxon>Pseudomonadota</taxon>
        <taxon>Gammaproteobacteria</taxon>
        <taxon>Vibrionales</taxon>
        <taxon>Vibrionaceae</taxon>
        <taxon>Photobacterium</taxon>
    </lineage>
</organism>
<gene>
    <name evidence="1" type="ORF">JCM19237_6578</name>
</gene>
<evidence type="ECO:0000313" key="1">
    <source>
        <dbReference type="EMBL" id="GAL03684.1"/>
    </source>
</evidence>
<proteinExistence type="predicted"/>
<dbReference type="EMBL" id="BBMN01000002">
    <property type="protein sequence ID" value="GAL03684.1"/>
    <property type="molecule type" value="Genomic_DNA"/>
</dbReference>
<comment type="caution">
    <text evidence="1">The sequence shown here is derived from an EMBL/GenBank/DDBJ whole genome shotgun (WGS) entry which is preliminary data.</text>
</comment>
<accession>A0A090QPD2</accession>
<dbReference type="Proteomes" id="UP000029227">
    <property type="component" value="Unassembled WGS sequence"/>
</dbReference>